<sequence length="238" mass="26527">MVHIICHRAGLTMDQKGSHRNFVTKRSSSGTFVLSLQVLILDSSQTTPYYDLKRSPARCAPHAPDIPLGDSARDFLCRDAHLVASTGQSRADGIPCQSAAIDEVLKAPIYWGYEQQPSNTLLRGFFVRESRAHPTHAGARQLLVISLLTASHRATFSGRDAVKSRDENRRSPLPRRPWAVSSRYASGGSADVGTKDRTKKRARRLIKALCWDNRTELPCARERMRPESRRGLYCGDNA</sequence>
<proteinExistence type="predicted"/>
<evidence type="ECO:0000313" key="2">
    <source>
        <dbReference type="EMBL" id="GBP63847.1"/>
    </source>
</evidence>
<dbReference type="AlphaFoldDB" id="A0A4C1XNL6"/>
<reference evidence="2 3" key="1">
    <citation type="journal article" date="2019" name="Commun. Biol.">
        <title>The bagworm genome reveals a unique fibroin gene that provides high tensile strength.</title>
        <authorList>
            <person name="Kono N."/>
            <person name="Nakamura H."/>
            <person name="Ohtoshi R."/>
            <person name="Tomita M."/>
            <person name="Numata K."/>
            <person name="Arakawa K."/>
        </authorList>
    </citation>
    <scope>NUCLEOTIDE SEQUENCE [LARGE SCALE GENOMIC DNA]</scope>
</reference>
<dbReference type="Proteomes" id="UP000299102">
    <property type="component" value="Unassembled WGS sequence"/>
</dbReference>
<evidence type="ECO:0000313" key="3">
    <source>
        <dbReference type="Proteomes" id="UP000299102"/>
    </source>
</evidence>
<protein>
    <submittedName>
        <fullName evidence="2">Uncharacterized protein</fullName>
    </submittedName>
</protein>
<gene>
    <name evidence="2" type="ORF">EVAR_48106_1</name>
</gene>
<evidence type="ECO:0000256" key="1">
    <source>
        <dbReference type="SAM" id="MobiDB-lite"/>
    </source>
</evidence>
<organism evidence="2 3">
    <name type="scientific">Eumeta variegata</name>
    <name type="common">Bagworm moth</name>
    <name type="synonym">Eumeta japonica</name>
    <dbReference type="NCBI Taxonomy" id="151549"/>
    <lineage>
        <taxon>Eukaryota</taxon>
        <taxon>Metazoa</taxon>
        <taxon>Ecdysozoa</taxon>
        <taxon>Arthropoda</taxon>
        <taxon>Hexapoda</taxon>
        <taxon>Insecta</taxon>
        <taxon>Pterygota</taxon>
        <taxon>Neoptera</taxon>
        <taxon>Endopterygota</taxon>
        <taxon>Lepidoptera</taxon>
        <taxon>Glossata</taxon>
        <taxon>Ditrysia</taxon>
        <taxon>Tineoidea</taxon>
        <taxon>Psychidae</taxon>
        <taxon>Oiketicinae</taxon>
        <taxon>Eumeta</taxon>
    </lineage>
</organism>
<comment type="caution">
    <text evidence="2">The sequence shown here is derived from an EMBL/GenBank/DDBJ whole genome shotgun (WGS) entry which is preliminary data.</text>
</comment>
<keyword evidence="3" id="KW-1185">Reference proteome</keyword>
<accession>A0A4C1XNL6</accession>
<feature type="region of interest" description="Disordered" evidence="1">
    <location>
        <begin position="159"/>
        <end position="199"/>
    </location>
</feature>
<dbReference type="EMBL" id="BGZK01000881">
    <property type="protein sequence ID" value="GBP63847.1"/>
    <property type="molecule type" value="Genomic_DNA"/>
</dbReference>
<name>A0A4C1XNL6_EUMVA</name>
<feature type="compositionally biased region" description="Basic and acidic residues" evidence="1">
    <location>
        <begin position="160"/>
        <end position="170"/>
    </location>
</feature>